<name>A0A841TZN7_9BACL</name>
<evidence type="ECO:0000313" key="1">
    <source>
        <dbReference type="EMBL" id="MBB6692418.1"/>
    </source>
</evidence>
<dbReference type="AlphaFoldDB" id="A0A841TZN7"/>
<comment type="caution">
    <text evidence="1">The sequence shown here is derived from an EMBL/GenBank/DDBJ whole genome shotgun (WGS) entry which is preliminary data.</text>
</comment>
<accession>A0A841TZN7</accession>
<evidence type="ECO:0000313" key="2">
    <source>
        <dbReference type="Proteomes" id="UP000553776"/>
    </source>
</evidence>
<protein>
    <submittedName>
        <fullName evidence="1">Uncharacterized protein</fullName>
    </submittedName>
</protein>
<dbReference type="EMBL" id="JACJVR010000052">
    <property type="protein sequence ID" value="MBB6692418.1"/>
    <property type="molecule type" value="Genomic_DNA"/>
</dbReference>
<organism evidence="1 2">
    <name type="scientific">Cohnella xylanilytica</name>
    <dbReference type="NCBI Taxonomy" id="557555"/>
    <lineage>
        <taxon>Bacteria</taxon>
        <taxon>Bacillati</taxon>
        <taxon>Bacillota</taxon>
        <taxon>Bacilli</taxon>
        <taxon>Bacillales</taxon>
        <taxon>Paenibacillaceae</taxon>
        <taxon>Cohnella</taxon>
    </lineage>
</organism>
<dbReference type="RefSeq" id="WP_185136405.1">
    <property type="nucleotide sequence ID" value="NZ_BORM01000009.1"/>
</dbReference>
<dbReference type="Proteomes" id="UP000553776">
    <property type="component" value="Unassembled WGS sequence"/>
</dbReference>
<proteinExistence type="predicted"/>
<reference evidence="1 2" key="1">
    <citation type="submission" date="2020-08" db="EMBL/GenBank/DDBJ databases">
        <title>Cohnella phylogeny.</title>
        <authorList>
            <person name="Dunlap C."/>
        </authorList>
    </citation>
    <scope>NUCLEOTIDE SEQUENCE [LARGE SCALE GENOMIC DNA]</scope>
    <source>
        <strain evidence="1 2">DSM 25239</strain>
    </source>
</reference>
<gene>
    <name evidence="1" type="ORF">H7B90_13490</name>
</gene>
<keyword evidence="2" id="KW-1185">Reference proteome</keyword>
<sequence>MMTIRHAAFRRILDRGSGRYAEVEVETDHSRSPHLLAYFRSEGGGRYQLVRVIANDADTEADWFDNSLHSAYEDVTTRMFAGPNHGAAEDRVEFGRRLVEYGDIREQLDRHLKGVPPNGR</sequence>